<proteinExistence type="inferred from homology"/>
<keyword evidence="3" id="KW-1003">Cell membrane</keyword>
<keyword evidence="4 7" id="KW-0812">Transmembrane</keyword>
<keyword evidence="2 7" id="KW-0813">Transport</keyword>
<comment type="similarity">
    <text evidence="7">Belongs to the TRAP transporter small permease family.</text>
</comment>
<evidence type="ECO:0000256" key="6">
    <source>
        <dbReference type="ARBA" id="ARBA00023136"/>
    </source>
</evidence>
<feature type="transmembrane region" description="Helical" evidence="7">
    <location>
        <begin position="90"/>
        <end position="114"/>
    </location>
</feature>
<dbReference type="EMBL" id="JAAAML010000004">
    <property type="protein sequence ID" value="MCO6410344.1"/>
    <property type="molecule type" value="Genomic_DNA"/>
</dbReference>
<feature type="transmembrane region" description="Helical" evidence="7">
    <location>
        <begin position="134"/>
        <end position="158"/>
    </location>
</feature>
<evidence type="ECO:0000256" key="2">
    <source>
        <dbReference type="ARBA" id="ARBA00022448"/>
    </source>
</evidence>
<protein>
    <recommendedName>
        <fullName evidence="7">TRAP transporter small permease protein</fullName>
    </recommendedName>
</protein>
<sequence>MMKKLERTFMLMSRAAATLGVLFLLLVAAMSVADIVIREITGRPIRGAHDLASLLTIIIIASSFPAGLLERRQIKVTVLGSFLPESINRAMEVLGAVLTGAMFLFIAYFVTLHAMRVSDSHQATMVLNMPIGPWWWTASICFWACIPAQLFVIIAEILGHPASQHQD</sequence>
<gene>
    <name evidence="9" type="ORF">GTW23_19360</name>
</gene>
<comment type="subunit">
    <text evidence="7">The complex comprises the extracytoplasmic solute receptor protein and the two transmembrane proteins.</text>
</comment>
<keyword evidence="7" id="KW-0997">Cell inner membrane</keyword>
<evidence type="ECO:0000256" key="4">
    <source>
        <dbReference type="ARBA" id="ARBA00022692"/>
    </source>
</evidence>
<feature type="domain" description="Tripartite ATP-independent periplasmic transporters DctQ component" evidence="8">
    <location>
        <begin position="28"/>
        <end position="142"/>
    </location>
</feature>
<evidence type="ECO:0000256" key="3">
    <source>
        <dbReference type="ARBA" id="ARBA00022475"/>
    </source>
</evidence>
<name>A0ABT1CVV9_9HYPH</name>
<keyword evidence="5 7" id="KW-1133">Transmembrane helix</keyword>
<dbReference type="Proteomes" id="UP001320715">
    <property type="component" value="Unassembled WGS sequence"/>
</dbReference>
<evidence type="ECO:0000256" key="5">
    <source>
        <dbReference type="ARBA" id="ARBA00022989"/>
    </source>
</evidence>
<feature type="transmembrane region" description="Helical" evidence="7">
    <location>
        <begin position="49"/>
        <end position="69"/>
    </location>
</feature>
<evidence type="ECO:0000256" key="1">
    <source>
        <dbReference type="ARBA" id="ARBA00004651"/>
    </source>
</evidence>
<evidence type="ECO:0000259" key="8">
    <source>
        <dbReference type="Pfam" id="PF04290"/>
    </source>
</evidence>
<keyword evidence="6 7" id="KW-0472">Membrane</keyword>
<accession>A0ABT1CVV9</accession>
<evidence type="ECO:0000313" key="9">
    <source>
        <dbReference type="EMBL" id="MCO6410344.1"/>
    </source>
</evidence>
<evidence type="ECO:0000313" key="10">
    <source>
        <dbReference type="Proteomes" id="UP001320715"/>
    </source>
</evidence>
<reference evidence="9 10" key="1">
    <citation type="submission" date="2020-01" db="EMBL/GenBank/DDBJ databases">
        <title>Genomes of bacteria type strains.</title>
        <authorList>
            <person name="Chen J."/>
            <person name="Zhu S."/>
            <person name="Yang J."/>
        </authorList>
    </citation>
    <scope>NUCLEOTIDE SEQUENCE [LARGE SCALE GENOMIC DNA]</scope>
    <source>
        <strain evidence="9 10">DSM 16655</strain>
    </source>
</reference>
<dbReference type="InterPro" id="IPR055348">
    <property type="entry name" value="DctQ"/>
</dbReference>
<organism evidence="9 10">
    <name type="scientific">Hoeflea alexandrii</name>
    <dbReference type="NCBI Taxonomy" id="288436"/>
    <lineage>
        <taxon>Bacteria</taxon>
        <taxon>Pseudomonadati</taxon>
        <taxon>Pseudomonadota</taxon>
        <taxon>Alphaproteobacteria</taxon>
        <taxon>Hyphomicrobiales</taxon>
        <taxon>Rhizobiaceae</taxon>
        <taxon>Hoeflea</taxon>
    </lineage>
</organism>
<comment type="subcellular location">
    <subcellularLocation>
        <location evidence="7">Cell inner membrane</location>
        <topology evidence="7">Multi-pass membrane protein</topology>
    </subcellularLocation>
    <subcellularLocation>
        <location evidence="1">Cell membrane</location>
        <topology evidence="1">Multi-pass membrane protein</topology>
    </subcellularLocation>
</comment>
<comment type="caution">
    <text evidence="7">Lacks conserved residue(s) required for the propagation of feature annotation.</text>
</comment>
<evidence type="ECO:0000256" key="7">
    <source>
        <dbReference type="RuleBase" id="RU369079"/>
    </source>
</evidence>
<keyword evidence="10" id="KW-1185">Reference proteome</keyword>
<comment type="function">
    <text evidence="7">Part of the tripartite ATP-independent periplasmic (TRAP) transport system.</text>
</comment>
<dbReference type="Pfam" id="PF04290">
    <property type="entry name" value="DctQ"/>
    <property type="match status" value="1"/>
</dbReference>
<comment type="caution">
    <text evidence="9">The sequence shown here is derived from an EMBL/GenBank/DDBJ whole genome shotgun (WGS) entry which is preliminary data.</text>
</comment>